<keyword evidence="2" id="KW-1185">Reference proteome</keyword>
<dbReference type="EMBL" id="JBHUDP010000003">
    <property type="protein sequence ID" value="MFD1686085.1"/>
    <property type="molecule type" value="Genomic_DNA"/>
</dbReference>
<dbReference type="RefSeq" id="WP_256308712.1">
    <property type="nucleotide sequence ID" value="NZ_JANHAW010000003.1"/>
</dbReference>
<organism evidence="1 2">
    <name type="scientific">Halobellus litoreus</name>
    <dbReference type="NCBI Taxonomy" id="755310"/>
    <lineage>
        <taxon>Archaea</taxon>
        <taxon>Methanobacteriati</taxon>
        <taxon>Methanobacteriota</taxon>
        <taxon>Stenosarchaea group</taxon>
        <taxon>Halobacteria</taxon>
        <taxon>Halobacteriales</taxon>
        <taxon>Haloferacaceae</taxon>
        <taxon>Halobellus</taxon>
    </lineage>
</organism>
<protein>
    <submittedName>
        <fullName evidence="1">Uncharacterized protein</fullName>
    </submittedName>
</protein>
<dbReference type="Proteomes" id="UP001597092">
    <property type="component" value="Unassembled WGS sequence"/>
</dbReference>
<evidence type="ECO:0000313" key="1">
    <source>
        <dbReference type="EMBL" id="MFD1686085.1"/>
    </source>
</evidence>
<name>A0ABD6DYH8_9EURY</name>
<reference evidence="1 2" key="1">
    <citation type="journal article" date="2019" name="Int. J. Syst. Evol. Microbiol.">
        <title>The Global Catalogue of Microorganisms (GCM) 10K type strain sequencing project: providing services to taxonomists for standard genome sequencing and annotation.</title>
        <authorList>
            <consortium name="The Broad Institute Genomics Platform"/>
            <consortium name="The Broad Institute Genome Sequencing Center for Infectious Disease"/>
            <person name="Wu L."/>
            <person name="Ma J."/>
        </authorList>
    </citation>
    <scope>NUCLEOTIDE SEQUENCE [LARGE SCALE GENOMIC DNA]</scope>
    <source>
        <strain evidence="1 2">CGMCC 1.10387</strain>
    </source>
</reference>
<accession>A0ABD6DYH8</accession>
<proteinExistence type="predicted"/>
<comment type="caution">
    <text evidence="1">The sequence shown here is derived from an EMBL/GenBank/DDBJ whole genome shotgun (WGS) entry which is preliminary data.</text>
</comment>
<dbReference type="AlphaFoldDB" id="A0ABD6DYH8"/>
<gene>
    <name evidence="1" type="ORF">ACFSAS_10725</name>
</gene>
<evidence type="ECO:0000313" key="2">
    <source>
        <dbReference type="Proteomes" id="UP001597092"/>
    </source>
</evidence>
<sequence length="70" mass="7266">MWNPGWKEVGEPPVSIGEVEWNDAAVASAISRSSTQVAVGSLTRQSSLQTTRSVCTFGIVEDVASGGTVA</sequence>